<dbReference type="PANTHER" id="PTHR46017:SF1">
    <property type="entry name" value="ALPHA-MANNOSIDASE 2C1"/>
    <property type="match status" value="1"/>
</dbReference>
<name>A0A4T0E2F2_AURPU</name>
<evidence type="ECO:0000313" key="5">
    <source>
        <dbReference type="EMBL" id="TIA67875.1"/>
    </source>
</evidence>
<dbReference type="EMBL" id="QZBU01000342">
    <property type="protein sequence ID" value="TIA67875.1"/>
    <property type="molecule type" value="Genomic_DNA"/>
</dbReference>
<dbReference type="GO" id="GO:0006013">
    <property type="term" value="P:mannose metabolic process"/>
    <property type="evidence" value="ECO:0007669"/>
    <property type="project" value="InterPro"/>
</dbReference>
<keyword evidence="1" id="KW-0812">Transmembrane</keyword>
<dbReference type="AlphaFoldDB" id="A0A4T0E2F2"/>
<sequence length="971" mass="108670">MGGGSHPSMASASTYPRLAAKPVGKQIHKIYMDRLRQFTDNGQYRNQGLLPKIEPERASGQPHIKLEVYSPPDLSRPTFKDATSHDFRPTKVGESFGPSWSTHWFRVHLTVPSSLADKDHLELHWDANNEGLIWNEKGEPLQGLTGGGERVEWILPKSFRDGKEHVFYIEMACNGMFGNAPGGDSIQPPRPDRYFQLQQADIVSINLEARALYIDFWIIGDAAREFPEDSWEAHEALQICNSIMDTFIAAGGSTDCITECRKIAKNYLGDVDSAKVYDSDEPALITAIGNCHIDTCWLWPWAETKRKVARSWSNQCNLLERYPEHRFVASQAQQFKWLEQLYPSVFDRVKSKVKEGTFQPIGGSWVEHDTNMPSGESLVRQFVYGQRYFESRFGQRCNTFWLPDTFGYSTQLPQICRLAGMTRFFTQKLSWNNINNFPHTTFNWVALDGSQVVCHMTPAETYTAEAHFGDVRRSITQHKSMDQDPTSLLAFGKGDGGGGPTWQHLEKLRRCRGISDKVGLLPRVKMGDSVDDFFARLEKRVEEGLELVTWYGELYFELHRGTYTTQANNKWNNRKSEIMLHDIEYLATLASIQDVDSLGNISDMFHEAWSQVLEVGIGVTLLAQQIGWFCLVPLLLISGCSNMTRYVAKNLRPKQHAWNKATQDRINKVVSILSSIKIVKMLGLTEFVKSQISDSRHVEIEASKDMRWVSVLANASANALGLFTPPITVILFAAFGKSRLDAETAYTTLAILVMVTHPANMVMTIVPRAIASLASFQRIQDFISKLHYQDSRLRLRQTKGAIVDDVSRTSQPAIELDNVEFKLADATNAVLEHISLRIDRGSIVICTGPTGVGKSVLALAIAGEVTPSKGSISVISKSTALCVQSAWLSGQSVSEMIRGFSSSSVSHDEGWYRQVLEACCIDREILLDSSTSSGSGHARLSGGQKQRIWAQQTLGLCKTVSDKGAKMVWLS</sequence>
<dbReference type="InterPro" id="IPR027291">
    <property type="entry name" value="Glyco_hydro_38_N_sf"/>
</dbReference>
<dbReference type="InterPro" id="IPR011527">
    <property type="entry name" value="ABC1_TM_dom"/>
</dbReference>
<dbReference type="GO" id="GO:0005524">
    <property type="term" value="F:ATP binding"/>
    <property type="evidence" value="ECO:0007669"/>
    <property type="project" value="InterPro"/>
</dbReference>
<dbReference type="GO" id="GO:0000329">
    <property type="term" value="C:fungal-type vacuole membrane"/>
    <property type="evidence" value="ECO:0007669"/>
    <property type="project" value="TreeGrafter"/>
</dbReference>
<dbReference type="Pfam" id="PF00005">
    <property type="entry name" value="ABC_tran"/>
    <property type="match status" value="1"/>
</dbReference>
<protein>
    <submittedName>
        <fullName evidence="5">Putative alpha-mannosidase I</fullName>
    </submittedName>
</protein>
<dbReference type="InterPro" id="IPR011330">
    <property type="entry name" value="Glyco_hydro/deAcase_b/a-brl"/>
</dbReference>
<keyword evidence="3" id="KW-0472">Membrane</keyword>
<dbReference type="InterPro" id="IPR036640">
    <property type="entry name" value="ABC1_TM_sf"/>
</dbReference>
<dbReference type="Proteomes" id="UP000304947">
    <property type="component" value="Unassembled WGS sequence"/>
</dbReference>
<comment type="caution">
    <text evidence="5">The sequence shown here is derived from an EMBL/GenBank/DDBJ whole genome shotgun (WGS) entry which is preliminary data.</text>
</comment>
<dbReference type="InterPro" id="IPR054723">
    <property type="entry name" value="Ams1-like_N"/>
</dbReference>
<gene>
    <name evidence="5" type="ORF">D6C83_01780</name>
</gene>
<dbReference type="InterPro" id="IPR027417">
    <property type="entry name" value="P-loop_NTPase"/>
</dbReference>
<dbReference type="PANTHER" id="PTHR46017">
    <property type="entry name" value="ALPHA-MANNOSIDASE 2C1"/>
    <property type="match status" value="1"/>
</dbReference>
<dbReference type="Pfam" id="PF22907">
    <property type="entry name" value="Ams1-like_1st"/>
    <property type="match status" value="1"/>
</dbReference>
<organism evidence="5 6">
    <name type="scientific">Aureobasidium pullulans</name>
    <name type="common">Black yeast</name>
    <name type="synonym">Pullularia pullulans</name>
    <dbReference type="NCBI Taxonomy" id="5580"/>
    <lineage>
        <taxon>Eukaryota</taxon>
        <taxon>Fungi</taxon>
        <taxon>Dikarya</taxon>
        <taxon>Ascomycota</taxon>
        <taxon>Pezizomycotina</taxon>
        <taxon>Dothideomycetes</taxon>
        <taxon>Dothideomycetidae</taxon>
        <taxon>Dothideales</taxon>
        <taxon>Saccotheciaceae</taxon>
        <taxon>Aureobasidium</taxon>
    </lineage>
</organism>
<dbReference type="Gene3D" id="3.20.110.10">
    <property type="entry name" value="Glycoside hydrolase 38, N terminal domain"/>
    <property type="match status" value="1"/>
</dbReference>
<dbReference type="SUPFAM" id="SSF88713">
    <property type="entry name" value="Glycoside hydrolase/deacetylase"/>
    <property type="match status" value="1"/>
</dbReference>
<dbReference type="InterPro" id="IPR000602">
    <property type="entry name" value="Glyco_hydro_38_N"/>
</dbReference>
<dbReference type="GO" id="GO:0004559">
    <property type="term" value="F:alpha-mannosidase activity"/>
    <property type="evidence" value="ECO:0007669"/>
    <property type="project" value="InterPro"/>
</dbReference>
<dbReference type="SUPFAM" id="SSF90123">
    <property type="entry name" value="ABC transporter transmembrane region"/>
    <property type="match status" value="1"/>
</dbReference>
<evidence type="ECO:0000256" key="1">
    <source>
        <dbReference type="ARBA" id="ARBA00022692"/>
    </source>
</evidence>
<dbReference type="GO" id="GO:0140359">
    <property type="term" value="F:ABC-type transporter activity"/>
    <property type="evidence" value="ECO:0007669"/>
    <property type="project" value="InterPro"/>
</dbReference>
<dbReference type="Gene3D" id="1.20.1560.10">
    <property type="entry name" value="ABC transporter type 1, transmembrane domain"/>
    <property type="match status" value="1"/>
</dbReference>
<dbReference type="InterPro" id="IPR003439">
    <property type="entry name" value="ABC_transporter-like_ATP-bd"/>
</dbReference>
<dbReference type="PROSITE" id="PS50929">
    <property type="entry name" value="ABC_TM1F"/>
    <property type="match status" value="1"/>
</dbReference>
<dbReference type="Pfam" id="PF01074">
    <property type="entry name" value="Glyco_hydro_38N"/>
    <property type="match status" value="1"/>
</dbReference>
<dbReference type="FunFam" id="3.20.110.10:FF:000002">
    <property type="entry name" value="alpha-mannosidase 2C1 isoform X1"/>
    <property type="match status" value="1"/>
</dbReference>
<keyword evidence="2" id="KW-1133">Transmembrane helix</keyword>
<reference evidence="5 6" key="1">
    <citation type="submission" date="2018-10" db="EMBL/GenBank/DDBJ databases">
        <title>Fifty Aureobasidium pullulans genomes reveal a recombining polyextremotolerant generalist.</title>
        <authorList>
            <person name="Gostincar C."/>
            <person name="Turk M."/>
            <person name="Zajc J."/>
            <person name="Gunde-Cimerman N."/>
        </authorList>
    </citation>
    <scope>NUCLEOTIDE SEQUENCE [LARGE SCALE GENOMIC DNA]</scope>
    <source>
        <strain evidence="5 6">EXF-3380</strain>
    </source>
</reference>
<dbReference type="SUPFAM" id="SSF88688">
    <property type="entry name" value="Families 57/38 glycoside transferase middle domain"/>
    <property type="match status" value="1"/>
</dbReference>
<dbReference type="GO" id="GO:0009313">
    <property type="term" value="P:oligosaccharide catabolic process"/>
    <property type="evidence" value="ECO:0007669"/>
    <property type="project" value="TreeGrafter"/>
</dbReference>
<dbReference type="Gene3D" id="3.40.50.300">
    <property type="entry name" value="P-loop containing nucleotide triphosphate hydrolases"/>
    <property type="match status" value="1"/>
</dbReference>
<evidence type="ECO:0000256" key="3">
    <source>
        <dbReference type="ARBA" id="ARBA00023136"/>
    </source>
</evidence>
<dbReference type="GO" id="GO:0016887">
    <property type="term" value="F:ATP hydrolysis activity"/>
    <property type="evidence" value="ECO:0007669"/>
    <property type="project" value="InterPro"/>
</dbReference>
<dbReference type="InterPro" id="IPR028995">
    <property type="entry name" value="Glyco_hydro_57/38_cen_sf"/>
</dbReference>
<evidence type="ECO:0000259" key="4">
    <source>
        <dbReference type="PROSITE" id="PS50929"/>
    </source>
</evidence>
<dbReference type="CDD" id="cd10812">
    <property type="entry name" value="GH38N_AMII_ScAms1_like"/>
    <property type="match status" value="1"/>
</dbReference>
<evidence type="ECO:0000313" key="6">
    <source>
        <dbReference type="Proteomes" id="UP000304947"/>
    </source>
</evidence>
<dbReference type="SUPFAM" id="SSF52540">
    <property type="entry name" value="P-loop containing nucleoside triphosphate hydrolases"/>
    <property type="match status" value="1"/>
</dbReference>
<feature type="domain" description="ABC transmembrane type-1" evidence="4">
    <location>
        <begin position="593"/>
        <end position="771"/>
    </location>
</feature>
<accession>A0A4T0E2F2</accession>
<evidence type="ECO:0000256" key="2">
    <source>
        <dbReference type="ARBA" id="ARBA00022989"/>
    </source>
</evidence>
<proteinExistence type="predicted"/>